<dbReference type="Proteomes" id="UP000520814">
    <property type="component" value="Unassembled WGS sequence"/>
</dbReference>
<dbReference type="AlphaFoldDB" id="A0A7W9ST16"/>
<accession>A0A7W9ST16</accession>
<evidence type="ECO:0000313" key="7">
    <source>
        <dbReference type="Proteomes" id="UP000520814"/>
    </source>
</evidence>
<dbReference type="Pfam" id="PF13458">
    <property type="entry name" value="Peripla_BP_6"/>
    <property type="match status" value="1"/>
</dbReference>
<feature type="region of interest" description="Disordered" evidence="3">
    <location>
        <begin position="32"/>
        <end position="52"/>
    </location>
</feature>
<dbReference type="Gene3D" id="3.40.50.2300">
    <property type="match status" value="2"/>
</dbReference>
<dbReference type="InterPro" id="IPR028082">
    <property type="entry name" value="Peripla_BP_I"/>
</dbReference>
<evidence type="ECO:0000256" key="2">
    <source>
        <dbReference type="ARBA" id="ARBA00022729"/>
    </source>
</evidence>
<dbReference type="PANTHER" id="PTHR30483:SF6">
    <property type="entry name" value="PERIPLASMIC BINDING PROTEIN OF ABC TRANSPORTER FOR NATURAL AMINO ACIDS"/>
    <property type="match status" value="1"/>
</dbReference>
<name>A0A7W9ST16_ARMRO</name>
<proteinExistence type="inferred from homology"/>
<feature type="domain" description="Leucine-binding protein" evidence="5">
    <location>
        <begin position="56"/>
        <end position="400"/>
    </location>
</feature>
<feature type="compositionally biased region" description="Low complexity" evidence="3">
    <location>
        <begin position="40"/>
        <end position="49"/>
    </location>
</feature>
<keyword evidence="2 4" id="KW-0732">Signal</keyword>
<evidence type="ECO:0000259" key="5">
    <source>
        <dbReference type="Pfam" id="PF13458"/>
    </source>
</evidence>
<evidence type="ECO:0000313" key="6">
    <source>
        <dbReference type="EMBL" id="MBB6051669.1"/>
    </source>
</evidence>
<sequence>MQKFSRAALLKALIPGVVLSLSMVGCKDPNAGNTTGGSGSTESNSTAATQDTSGDKIKVGQYASLTGETSTFGVESNAGLTFAVEEINAAGGIDVGGKKMQVEVETQDDQSKPDEAKTIAVKFAADPKVVAVIGEVASSRSKTAAPEFQRAGIPMISPSSTNPDVTKVGDFIFRVCFIDPFQGFVMAKFAIEELKLKKVAIMRDPQQDYSVGLADVFKDEFTKMGGEIVADVSYNAKDSDFRSQLGQIKGAGADGIFIPGYYNEVGTIARQAKELGITVPLMGGDGWDSEKLVEGAGGPGKALEGAYFSTHYSKDSKDTKVQDFVKAFTAKNGKAPASLVAQGYDAMMILADAIKRAGSIERKKVRDALAQTKDYAAVTGKITIDGDRNANKSAVVLQIKGAEFTYVKTIDPK</sequence>
<gene>
    <name evidence="6" type="ORF">HNQ39_003479</name>
</gene>
<comment type="similarity">
    <text evidence="1">Belongs to the leucine-binding protein family.</text>
</comment>
<dbReference type="PROSITE" id="PS51257">
    <property type="entry name" value="PROKAR_LIPOPROTEIN"/>
    <property type="match status" value="1"/>
</dbReference>
<dbReference type="InterPro" id="IPR028081">
    <property type="entry name" value="Leu-bd"/>
</dbReference>
<evidence type="ECO:0000256" key="1">
    <source>
        <dbReference type="ARBA" id="ARBA00010062"/>
    </source>
</evidence>
<comment type="caution">
    <text evidence="6">The sequence shown here is derived from an EMBL/GenBank/DDBJ whole genome shotgun (WGS) entry which is preliminary data.</text>
</comment>
<keyword evidence="7" id="KW-1185">Reference proteome</keyword>
<dbReference type="RefSeq" id="WP_184199100.1">
    <property type="nucleotide sequence ID" value="NZ_JACHGW010000003.1"/>
</dbReference>
<organism evidence="6 7">
    <name type="scientific">Armatimonas rosea</name>
    <dbReference type="NCBI Taxonomy" id="685828"/>
    <lineage>
        <taxon>Bacteria</taxon>
        <taxon>Bacillati</taxon>
        <taxon>Armatimonadota</taxon>
        <taxon>Armatimonadia</taxon>
        <taxon>Armatimonadales</taxon>
        <taxon>Armatimonadaceae</taxon>
        <taxon>Armatimonas</taxon>
    </lineage>
</organism>
<protein>
    <submittedName>
        <fullName evidence="6">Branched-chain amino acid transport system substrate-binding protein</fullName>
    </submittedName>
</protein>
<dbReference type="CDD" id="cd06347">
    <property type="entry name" value="PBP1_ABC_LivK_ligand_binding-like"/>
    <property type="match status" value="1"/>
</dbReference>
<dbReference type="InterPro" id="IPR051010">
    <property type="entry name" value="BCAA_transport"/>
</dbReference>
<evidence type="ECO:0000256" key="3">
    <source>
        <dbReference type="SAM" id="MobiDB-lite"/>
    </source>
</evidence>
<evidence type="ECO:0000256" key="4">
    <source>
        <dbReference type="SAM" id="SignalP"/>
    </source>
</evidence>
<feature type="signal peptide" evidence="4">
    <location>
        <begin position="1"/>
        <end position="20"/>
    </location>
</feature>
<dbReference type="SUPFAM" id="SSF53822">
    <property type="entry name" value="Periplasmic binding protein-like I"/>
    <property type="match status" value="1"/>
</dbReference>
<dbReference type="EMBL" id="JACHGW010000003">
    <property type="protein sequence ID" value="MBB6051669.1"/>
    <property type="molecule type" value="Genomic_DNA"/>
</dbReference>
<reference evidence="6 7" key="1">
    <citation type="submission" date="2020-08" db="EMBL/GenBank/DDBJ databases">
        <title>Genomic Encyclopedia of Type Strains, Phase IV (KMG-IV): sequencing the most valuable type-strain genomes for metagenomic binning, comparative biology and taxonomic classification.</title>
        <authorList>
            <person name="Goeker M."/>
        </authorList>
    </citation>
    <scope>NUCLEOTIDE SEQUENCE [LARGE SCALE GENOMIC DNA]</scope>
    <source>
        <strain evidence="6 7">DSM 23562</strain>
    </source>
</reference>
<dbReference type="PANTHER" id="PTHR30483">
    <property type="entry name" value="LEUCINE-SPECIFIC-BINDING PROTEIN"/>
    <property type="match status" value="1"/>
</dbReference>
<feature type="chain" id="PRO_5030559174" evidence="4">
    <location>
        <begin position="21"/>
        <end position="413"/>
    </location>
</feature>